<protein>
    <submittedName>
        <fullName evidence="2">Uncharacterized protein</fullName>
    </submittedName>
</protein>
<organism evidence="2 3">
    <name type="scientific">Brevibacterium sediminis</name>
    <dbReference type="NCBI Taxonomy" id="1857024"/>
    <lineage>
        <taxon>Bacteria</taxon>
        <taxon>Bacillati</taxon>
        <taxon>Actinomycetota</taxon>
        <taxon>Actinomycetes</taxon>
        <taxon>Micrococcales</taxon>
        <taxon>Brevibacteriaceae</taxon>
        <taxon>Brevibacterium</taxon>
    </lineage>
</organism>
<name>A0ABQ1M0S2_9MICO</name>
<gene>
    <name evidence="2" type="ORF">GCM10010974_13480</name>
</gene>
<feature type="region of interest" description="Disordered" evidence="1">
    <location>
        <begin position="1"/>
        <end position="22"/>
    </location>
</feature>
<comment type="caution">
    <text evidence="2">The sequence shown here is derived from an EMBL/GenBank/DDBJ whole genome shotgun (WGS) entry which is preliminary data.</text>
</comment>
<evidence type="ECO:0000313" key="3">
    <source>
        <dbReference type="Proteomes" id="UP000632322"/>
    </source>
</evidence>
<dbReference type="Proteomes" id="UP000632322">
    <property type="component" value="Unassembled WGS sequence"/>
</dbReference>
<reference evidence="3" key="1">
    <citation type="journal article" date="2019" name="Int. J. Syst. Evol. Microbiol.">
        <title>The Global Catalogue of Microorganisms (GCM) 10K type strain sequencing project: providing services to taxonomists for standard genome sequencing and annotation.</title>
        <authorList>
            <consortium name="The Broad Institute Genomics Platform"/>
            <consortium name="The Broad Institute Genome Sequencing Center for Infectious Disease"/>
            <person name="Wu L."/>
            <person name="Ma J."/>
        </authorList>
    </citation>
    <scope>NUCLEOTIDE SEQUENCE [LARGE SCALE GENOMIC DNA]</scope>
    <source>
        <strain evidence="3">CGMCC 1.15472</strain>
    </source>
</reference>
<dbReference type="EMBL" id="BMJG01000003">
    <property type="protein sequence ID" value="GGC32356.1"/>
    <property type="molecule type" value="Genomic_DNA"/>
</dbReference>
<sequence length="75" mass="7571">MTFADDEVGGKVPDRPPFTQGGCVVPGTAGCVDKAQSFGASQIVSHDSQSSIPGLDSPGCLAESPPDLLTGLPTR</sequence>
<proteinExistence type="predicted"/>
<accession>A0ABQ1M0S2</accession>
<feature type="region of interest" description="Disordered" evidence="1">
    <location>
        <begin position="42"/>
        <end position="75"/>
    </location>
</feature>
<feature type="compositionally biased region" description="Polar residues" evidence="1">
    <location>
        <begin position="42"/>
        <end position="52"/>
    </location>
</feature>
<keyword evidence="3" id="KW-1185">Reference proteome</keyword>
<evidence type="ECO:0000313" key="2">
    <source>
        <dbReference type="EMBL" id="GGC32356.1"/>
    </source>
</evidence>
<evidence type="ECO:0000256" key="1">
    <source>
        <dbReference type="SAM" id="MobiDB-lite"/>
    </source>
</evidence>